<name>A0A932A9V7_9BACT</name>
<dbReference type="PANTHER" id="PTHR34094:SF1">
    <property type="entry name" value="PROTEIN FAM185A"/>
    <property type="match status" value="1"/>
</dbReference>
<protein>
    <recommendedName>
        <fullName evidence="4">Adhesin domain-containing protein</fullName>
    </recommendedName>
</protein>
<dbReference type="PROSITE" id="PS51257">
    <property type="entry name" value="PROKAR_LIPOPROTEIN"/>
    <property type="match status" value="1"/>
</dbReference>
<gene>
    <name evidence="2" type="ORF">HYX28_05975</name>
</gene>
<evidence type="ECO:0008006" key="4">
    <source>
        <dbReference type="Google" id="ProtNLM"/>
    </source>
</evidence>
<sequence length="420" mass="42988">MKRFIQIGAVVVLGSVLGSACVLADVRGDVGRGDVGASGETPAGSSSSVYRQGNTWVQEIKGTLGNAKVIKVSTDAGSVRVTGSDRGDIAYTLRKKVYSGTEETARKRFEQFKISAWTVGETATFRGSCESQNGRTSADFDIQAPRSVTVVYVRTDGGGVAVSNIAGRADLQTEGGSIEMDKIGSSIVAETSGGPINVGSAGADVKVDTSGGSITIRSANGMVRADTSGGSIEVGTIKAAAILNTAGGSIRAQEIGGNLEAETAGGNLDIGDVWGTAKLSTAGGSIRLNSASGRVDADSAGGSIRLMQLKAGARAQTAAGSIYVEFIGPRSAFSESRLETTAGDIIVMLPSNLGVNVRAGIEMATGHRIRSDFAELKITSEGGEYPGGPREIFAEGALNGGGPLLKAQTTIGNIEFRKRK</sequence>
<dbReference type="PANTHER" id="PTHR34094">
    <property type="match status" value="1"/>
</dbReference>
<accession>A0A932A9V7</accession>
<evidence type="ECO:0000313" key="3">
    <source>
        <dbReference type="Proteomes" id="UP000779809"/>
    </source>
</evidence>
<evidence type="ECO:0000256" key="1">
    <source>
        <dbReference type="SAM" id="SignalP"/>
    </source>
</evidence>
<comment type="caution">
    <text evidence="2">The sequence shown here is derived from an EMBL/GenBank/DDBJ whole genome shotgun (WGS) entry which is preliminary data.</text>
</comment>
<dbReference type="AlphaFoldDB" id="A0A932A9V7"/>
<organism evidence="2 3">
    <name type="scientific">Candidatus Korobacter versatilis</name>
    <dbReference type="NCBI Taxonomy" id="658062"/>
    <lineage>
        <taxon>Bacteria</taxon>
        <taxon>Pseudomonadati</taxon>
        <taxon>Acidobacteriota</taxon>
        <taxon>Terriglobia</taxon>
        <taxon>Terriglobales</taxon>
        <taxon>Candidatus Korobacteraceae</taxon>
        <taxon>Candidatus Korobacter</taxon>
    </lineage>
</organism>
<reference evidence="2" key="1">
    <citation type="submission" date="2020-07" db="EMBL/GenBank/DDBJ databases">
        <title>Huge and variable diversity of episymbiotic CPR bacteria and DPANN archaea in groundwater ecosystems.</title>
        <authorList>
            <person name="He C.Y."/>
            <person name="Keren R."/>
            <person name="Whittaker M."/>
            <person name="Farag I.F."/>
            <person name="Doudna J."/>
            <person name="Cate J.H.D."/>
            <person name="Banfield J.F."/>
        </authorList>
    </citation>
    <scope>NUCLEOTIDE SEQUENCE</scope>
    <source>
        <strain evidence="2">NC_groundwater_580_Pr5_B-0.1um_64_19</strain>
    </source>
</reference>
<feature type="signal peptide" evidence="1">
    <location>
        <begin position="1"/>
        <end position="24"/>
    </location>
</feature>
<dbReference type="EMBL" id="JACPNR010000006">
    <property type="protein sequence ID" value="MBI2678309.1"/>
    <property type="molecule type" value="Genomic_DNA"/>
</dbReference>
<keyword evidence="1" id="KW-0732">Signal</keyword>
<proteinExistence type="predicted"/>
<feature type="chain" id="PRO_5038002022" description="Adhesin domain-containing protein" evidence="1">
    <location>
        <begin position="25"/>
        <end position="420"/>
    </location>
</feature>
<dbReference type="Proteomes" id="UP000779809">
    <property type="component" value="Unassembled WGS sequence"/>
</dbReference>
<evidence type="ECO:0000313" key="2">
    <source>
        <dbReference type="EMBL" id="MBI2678309.1"/>
    </source>
</evidence>